<name>A0A392RC63_9FABA</name>
<evidence type="ECO:0000313" key="2">
    <source>
        <dbReference type="Proteomes" id="UP000265520"/>
    </source>
</evidence>
<dbReference type="AlphaFoldDB" id="A0A392RC63"/>
<keyword evidence="2" id="KW-1185">Reference proteome</keyword>
<sequence>MHEPNSAEHEDRQFVSRAHDDFTYANDTSSSRCIDAIDAIDSTVMQDVKANL</sequence>
<accession>A0A392RC63</accession>
<reference evidence="1 2" key="1">
    <citation type="journal article" date="2018" name="Front. Plant Sci.">
        <title>Red Clover (Trifolium pratense) and Zigzag Clover (T. medium) - A Picture of Genomic Similarities and Differences.</title>
        <authorList>
            <person name="Dluhosova J."/>
            <person name="Istvanek J."/>
            <person name="Nedelnik J."/>
            <person name="Repkova J."/>
        </authorList>
    </citation>
    <scope>NUCLEOTIDE SEQUENCE [LARGE SCALE GENOMIC DNA]</scope>
    <source>
        <strain evidence="2">cv. 10/8</strain>
        <tissue evidence="1">Leaf</tissue>
    </source>
</reference>
<protein>
    <submittedName>
        <fullName evidence="1">Myb-related protein 3R-1-like</fullName>
    </submittedName>
</protein>
<organism evidence="1 2">
    <name type="scientific">Trifolium medium</name>
    <dbReference type="NCBI Taxonomy" id="97028"/>
    <lineage>
        <taxon>Eukaryota</taxon>
        <taxon>Viridiplantae</taxon>
        <taxon>Streptophyta</taxon>
        <taxon>Embryophyta</taxon>
        <taxon>Tracheophyta</taxon>
        <taxon>Spermatophyta</taxon>
        <taxon>Magnoliopsida</taxon>
        <taxon>eudicotyledons</taxon>
        <taxon>Gunneridae</taxon>
        <taxon>Pentapetalae</taxon>
        <taxon>rosids</taxon>
        <taxon>fabids</taxon>
        <taxon>Fabales</taxon>
        <taxon>Fabaceae</taxon>
        <taxon>Papilionoideae</taxon>
        <taxon>50 kb inversion clade</taxon>
        <taxon>NPAAA clade</taxon>
        <taxon>Hologalegina</taxon>
        <taxon>IRL clade</taxon>
        <taxon>Trifolieae</taxon>
        <taxon>Trifolium</taxon>
    </lineage>
</organism>
<feature type="non-terminal residue" evidence="1">
    <location>
        <position position="52"/>
    </location>
</feature>
<evidence type="ECO:0000313" key="1">
    <source>
        <dbReference type="EMBL" id="MCI33712.1"/>
    </source>
</evidence>
<proteinExistence type="predicted"/>
<dbReference type="Proteomes" id="UP000265520">
    <property type="component" value="Unassembled WGS sequence"/>
</dbReference>
<comment type="caution">
    <text evidence="1">The sequence shown here is derived from an EMBL/GenBank/DDBJ whole genome shotgun (WGS) entry which is preliminary data.</text>
</comment>
<dbReference type="EMBL" id="LXQA010206734">
    <property type="protein sequence ID" value="MCI33712.1"/>
    <property type="molecule type" value="Genomic_DNA"/>
</dbReference>